<dbReference type="Gene3D" id="1.10.287.110">
    <property type="entry name" value="DnaJ domain"/>
    <property type="match status" value="1"/>
</dbReference>
<organism evidence="2 3">
    <name type="scientific">Marchantia polymorpha subsp. ruderalis</name>
    <dbReference type="NCBI Taxonomy" id="1480154"/>
    <lineage>
        <taxon>Eukaryota</taxon>
        <taxon>Viridiplantae</taxon>
        <taxon>Streptophyta</taxon>
        <taxon>Embryophyta</taxon>
        <taxon>Marchantiophyta</taxon>
        <taxon>Marchantiopsida</taxon>
        <taxon>Marchantiidae</taxon>
        <taxon>Marchantiales</taxon>
        <taxon>Marchantiaceae</taxon>
        <taxon>Marchantia</taxon>
    </lineage>
</organism>
<keyword evidence="3" id="KW-1185">Reference proteome</keyword>
<dbReference type="Pfam" id="PF00226">
    <property type="entry name" value="DnaJ"/>
    <property type="match status" value="1"/>
</dbReference>
<gene>
    <name evidence="2" type="ORF">AXG93_1207s1020</name>
</gene>
<dbReference type="SUPFAM" id="SSF46565">
    <property type="entry name" value="Chaperone J-domain"/>
    <property type="match status" value="1"/>
</dbReference>
<comment type="caution">
    <text evidence="2">The sequence shown here is derived from an EMBL/GenBank/DDBJ whole genome shotgun (WGS) entry which is preliminary data.</text>
</comment>
<dbReference type="EMBL" id="LVLJ01003671">
    <property type="protein sequence ID" value="OAE20168.1"/>
    <property type="molecule type" value="Genomic_DNA"/>
</dbReference>
<feature type="domain" description="J" evidence="1">
    <location>
        <begin position="116"/>
        <end position="183"/>
    </location>
</feature>
<dbReference type="AlphaFoldDB" id="A0A176VGT4"/>
<dbReference type="SMART" id="SM00271">
    <property type="entry name" value="DnaJ"/>
    <property type="match status" value="1"/>
</dbReference>
<dbReference type="GO" id="GO:0009507">
    <property type="term" value="C:chloroplast"/>
    <property type="evidence" value="ECO:0007669"/>
    <property type="project" value="TreeGrafter"/>
</dbReference>
<evidence type="ECO:0000313" key="3">
    <source>
        <dbReference type="Proteomes" id="UP000077202"/>
    </source>
</evidence>
<evidence type="ECO:0000259" key="1">
    <source>
        <dbReference type="PROSITE" id="PS50076"/>
    </source>
</evidence>
<dbReference type="InterPro" id="IPR036869">
    <property type="entry name" value="J_dom_sf"/>
</dbReference>
<dbReference type="Proteomes" id="UP000077202">
    <property type="component" value="Unassembled WGS sequence"/>
</dbReference>
<protein>
    <recommendedName>
        <fullName evidence="1">J domain-containing protein</fullName>
    </recommendedName>
</protein>
<dbReference type="InterPro" id="IPR001623">
    <property type="entry name" value="DnaJ_domain"/>
</dbReference>
<dbReference type="PANTHER" id="PTHR45090:SF4">
    <property type="entry name" value="J DOMAIN-CONTAINING PROTEIN"/>
    <property type="match status" value="1"/>
</dbReference>
<accession>A0A176VGT4</accession>
<dbReference type="InterPro" id="IPR053232">
    <property type="entry name" value="DnaJ_C/III_chloroplastic"/>
</dbReference>
<sequence>MSVRNGGWVGKGAKSEAVAVEARSRVRPMAGGDLVISCGQRSPIGRVSPGSDRSCLSRTRSFETCLGSSRVFRVVLALRRKGFAGRECDRKRRVGCAFGGGGSDTESCNVELPVLTLYELLEISQEVGLSEIKTAYRQMARRYHPDVCPPSARDECTKKFLQVQEAYEILVDPDLRADYDFRLRNPLSVQALTSGFACDRRSGQRRGRVTRGEVVAKEAWKAHWEEQDLDPAFEELFKDFVCHPAGVSPKKDHSSKDERILLGYLSFSATKAIADLLWAQGPNKDGDRIVSRMQVIHHFSELKQTVVDLCAVGDVVSLSTKRVLTGLADGACTIELGNL</sequence>
<dbReference type="PRINTS" id="PR00625">
    <property type="entry name" value="JDOMAIN"/>
</dbReference>
<dbReference type="CDD" id="cd06257">
    <property type="entry name" value="DnaJ"/>
    <property type="match status" value="1"/>
</dbReference>
<dbReference type="PANTHER" id="PTHR45090">
    <property type="entry name" value="CHAPERONE PROTEIN DNAJ 20 CHLOROPLASTIC"/>
    <property type="match status" value="1"/>
</dbReference>
<evidence type="ECO:0000313" key="2">
    <source>
        <dbReference type="EMBL" id="OAE20168.1"/>
    </source>
</evidence>
<dbReference type="PROSITE" id="PS50076">
    <property type="entry name" value="DNAJ_2"/>
    <property type="match status" value="1"/>
</dbReference>
<reference evidence="2" key="1">
    <citation type="submission" date="2016-03" db="EMBL/GenBank/DDBJ databases">
        <title>Mechanisms controlling the formation of the plant cell surface in tip-growing cells are functionally conserved among land plants.</title>
        <authorList>
            <person name="Honkanen S."/>
            <person name="Jones V.A."/>
            <person name="Morieri G."/>
            <person name="Champion C."/>
            <person name="Hetherington A.J."/>
            <person name="Kelly S."/>
            <person name="Saint-Marcoux D."/>
            <person name="Proust H."/>
            <person name="Prescott H."/>
            <person name="Dolan L."/>
        </authorList>
    </citation>
    <scope>NUCLEOTIDE SEQUENCE [LARGE SCALE GENOMIC DNA]</scope>
    <source>
        <tissue evidence="2">Whole gametophyte</tissue>
    </source>
</reference>
<proteinExistence type="predicted"/>
<name>A0A176VGT4_MARPO</name>